<dbReference type="Gene3D" id="4.10.410.10">
    <property type="entry name" value="Pancreatic trypsin inhibitor Kunitz domain"/>
    <property type="match status" value="1"/>
</dbReference>
<keyword evidence="1" id="KW-0472">Membrane</keyword>
<keyword evidence="1" id="KW-1133">Transmembrane helix</keyword>
<reference evidence="2" key="2">
    <citation type="submission" date="2021-09" db="EMBL/GenBank/DDBJ databases">
        <authorList>
            <person name="Jia N."/>
            <person name="Wang J."/>
            <person name="Shi W."/>
            <person name="Du L."/>
            <person name="Sun Y."/>
            <person name="Zhan W."/>
            <person name="Jiang J."/>
            <person name="Wang Q."/>
            <person name="Zhang B."/>
            <person name="Ji P."/>
            <person name="Sakyi L.B."/>
            <person name="Cui X."/>
            <person name="Yuan T."/>
            <person name="Jiang B."/>
            <person name="Yang W."/>
            <person name="Lam T.T.-Y."/>
            <person name="Chang Q."/>
            <person name="Ding S."/>
            <person name="Wang X."/>
            <person name="Zhu J."/>
            <person name="Ruan X."/>
            <person name="Zhao L."/>
            <person name="Wei J."/>
            <person name="Que T."/>
            <person name="Du C."/>
            <person name="Cheng J."/>
            <person name="Dai P."/>
            <person name="Han X."/>
            <person name="Huang E."/>
            <person name="Gao Y."/>
            <person name="Liu J."/>
            <person name="Shao H."/>
            <person name="Ye R."/>
            <person name="Li L."/>
            <person name="Wei W."/>
            <person name="Wang X."/>
            <person name="Wang C."/>
            <person name="Huo Q."/>
            <person name="Li W."/>
            <person name="Guo W."/>
            <person name="Chen H."/>
            <person name="Chen S."/>
            <person name="Zhou L."/>
            <person name="Zhou L."/>
            <person name="Ni X."/>
            <person name="Tian J."/>
            <person name="Zhou Y."/>
            <person name="Sheng Y."/>
            <person name="Liu T."/>
            <person name="Pan Y."/>
            <person name="Xia L."/>
            <person name="Li J."/>
            <person name="Zhao F."/>
            <person name="Cao W."/>
        </authorList>
    </citation>
    <scope>NUCLEOTIDE SEQUENCE</scope>
    <source>
        <strain evidence="2">Rmic-2018</strain>
        <tissue evidence="2">Larvae</tissue>
    </source>
</reference>
<evidence type="ECO:0000313" key="2">
    <source>
        <dbReference type="EMBL" id="KAH8036765.1"/>
    </source>
</evidence>
<evidence type="ECO:0000256" key="1">
    <source>
        <dbReference type="SAM" id="Phobius"/>
    </source>
</evidence>
<name>A0A9J6ERK6_RHIMP</name>
<accession>A0A9J6ERK6</accession>
<dbReference type="EMBL" id="JABSTU010000002">
    <property type="protein sequence ID" value="KAH8036765.1"/>
    <property type="molecule type" value="Genomic_DNA"/>
</dbReference>
<protein>
    <submittedName>
        <fullName evidence="2">Uncharacterized protein</fullName>
    </submittedName>
</protein>
<sequence>MHAALHHLRCKGRLLRTGLRLLYHSGQPEKTIPDRFCNDETGEFMDHSSLSDSQRTWTRNVTRMLVFSVLLIALLVTSLLLGRTSAWIAEHNEANGRPDNHQHLSPVAAGVASRRSSGVGTWMRANASARVAAGPNSDTRKIFNSRGVDKAPTEEAETTDVVTSTLADMPAQVSRTHEFYFDASRGACLSASDVEGAVLCIRGANKFASLASCDAACGSNANHLEPKCREAASFTECKSEDVVGPLWYFNGHQCQWWDFPGGLCPAANDSQGSLFSTSEECRRACPNEGTGTSRCGAPREVACAPDRLKDPYFANMAASGAVKRCLKATAKNLSGHLCMAGKNRFNTLEVCRKACLR</sequence>
<keyword evidence="1" id="KW-0812">Transmembrane</keyword>
<evidence type="ECO:0000313" key="3">
    <source>
        <dbReference type="Proteomes" id="UP000821866"/>
    </source>
</evidence>
<gene>
    <name evidence="2" type="ORF">HPB51_004848</name>
</gene>
<dbReference type="GO" id="GO:0004867">
    <property type="term" value="F:serine-type endopeptidase inhibitor activity"/>
    <property type="evidence" value="ECO:0007669"/>
    <property type="project" value="InterPro"/>
</dbReference>
<keyword evidence="3" id="KW-1185">Reference proteome</keyword>
<feature type="transmembrane region" description="Helical" evidence="1">
    <location>
        <begin position="64"/>
        <end position="82"/>
    </location>
</feature>
<dbReference type="AlphaFoldDB" id="A0A9J6ERK6"/>
<reference evidence="2" key="1">
    <citation type="journal article" date="2020" name="Cell">
        <title>Large-Scale Comparative Analyses of Tick Genomes Elucidate Their Genetic Diversity and Vector Capacities.</title>
        <authorList>
            <consortium name="Tick Genome and Microbiome Consortium (TIGMIC)"/>
            <person name="Jia N."/>
            <person name="Wang J."/>
            <person name="Shi W."/>
            <person name="Du L."/>
            <person name="Sun Y."/>
            <person name="Zhan W."/>
            <person name="Jiang J.F."/>
            <person name="Wang Q."/>
            <person name="Zhang B."/>
            <person name="Ji P."/>
            <person name="Bell-Sakyi L."/>
            <person name="Cui X.M."/>
            <person name="Yuan T.T."/>
            <person name="Jiang B.G."/>
            <person name="Yang W.F."/>
            <person name="Lam T.T."/>
            <person name="Chang Q.C."/>
            <person name="Ding S.J."/>
            <person name="Wang X.J."/>
            <person name="Zhu J.G."/>
            <person name="Ruan X.D."/>
            <person name="Zhao L."/>
            <person name="Wei J.T."/>
            <person name="Ye R.Z."/>
            <person name="Que T.C."/>
            <person name="Du C.H."/>
            <person name="Zhou Y.H."/>
            <person name="Cheng J.X."/>
            <person name="Dai P.F."/>
            <person name="Guo W.B."/>
            <person name="Han X.H."/>
            <person name="Huang E.J."/>
            <person name="Li L.F."/>
            <person name="Wei W."/>
            <person name="Gao Y.C."/>
            <person name="Liu J.Z."/>
            <person name="Shao H.Z."/>
            <person name="Wang X."/>
            <person name="Wang C.C."/>
            <person name="Yang T.C."/>
            <person name="Huo Q.B."/>
            <person name="Li W."/>
            <person name="Chen H.Y."/>
            <person name="Chen S.E."/>
            <person name="Zhou L.G."/>
            <person name="Ni X.B."/>
            <person name="Tian J.H."/>
            <person name="Sheng Y."/>
            <person name="Liu T."/>
            <person name="Pan Y.S."/>
            <person name="Xia L.Y."/>
            <person name="Li J."/>
            <person name="Zhao F."/>
            <person name="Cao W.C."/>
        </authorList>
    </citation>
    <scope>NUCLEOTIDE SEQUENCE</scope>
    <source>
        <strain evidence="2">Rmic-2018</strain>
    </source>
</reference>
<organism evidence="2 3">
    <name type="scientific">Rhipicephalus microplus</name>
    <name type="common">Cattle tick</name>
    <name type="synonym">Boophilus microplus</name>
    <dbReference type="NCBI Taxonomy" id="6941"/>
    <lineage>
        <taxon>Eukaryota</taxon>
        <taxon>Metazoa</taxon>
        <taxon>Ecdysozoa</taxon>
        <taxon>Arthropoda</taxon>
        <taxon>Chelicerata</taxon>
        <taxon>Arachnida</taxon>
        <taxon>Acari</taxon>
        <taxon>Parasitiformes</taxon>
        <taxon>Ixodida</taxon>
        <taxon>Ixodoidea</taxon>
        <taxon>Ixodidae</taxon>
        <taxon>Rhipicephalinae</taxon>
        <taxon>Rhipicephalus</taxon>
        <taxon>Boophilus</taxon>
    </lineage>
</organism>
<dbReference type="InterPro" id="IPR036880">
    <property type="entry name" value="Kunitz_BPTI_sf"/>
</dbReference>
<comment type="caution">
    <text evidence="2">The sequence shown here is derived from an EMBL/GenBank/DDBJ whole genome shotgun (WGS) entry which is preliminary data.</text>
</comment>
<dbReference type="Proteomes" id="UP000821866">
    <property type="component" value="Chromosome 10"/>
</dbReference>
<proteinExistence type="predicted"/>